<dbReference type="Pfam" id="PF00151">
    <property type="entry name" value="Lipase"/>
    <property type="match status" value="1"/>
</dbReference>
<dbReference type="PANTHER" id="PTHR11610">
    <property type="entry name" value="LIPASE"/>
    <property type="match status" value="1"/>
</dbReference>
<protein>
    <submittedName>
        <fullName evidence="8">Phospholipase A1 2</fullName>
    </submittedName>
</protein>
<evidence type="ECO:0000259" key="7">
    <source>
        <dbReference type="Pfam" id="PF00151"/>
    </source>
</evidence>
<dbReference type="EMBL" id="GBRD01008168">
    <property type="protein sequence ID" value="JAG57653.1"/>
    <property type="molecule type" value="Transcribed_RNA"/>
</dbReference>
<dbReference type="InterPro" id="IPR013818">
    <property type="entry name" value="Lipase"/>
</dbReference>
<evidence type="ECO:0000256" key="2">
    <source>
        <dbReference type="ARBA" id="ARBA00010701"/>
    </source>
</evidence>
<comment type="similarity">
    <text evidence="2 4">Belongs to the AB hydrolase superfamily. Lipase family.</text>
</comment>
<dbReference type="GO" id="GO:0005615">
    <property type="term" value="C:extracellular space"/>
    <property type="evidence" value="ECO:0007669"/>
    <property type="project" value="TreeGrafter"/>
</dbReference>
<keyword evidence="3" id="KW-0964">Secreted</keyword>
<dbReference type="EMBL" id="GBHO01030261">
    <property type="protein sequence ID" value="JAG13343.1"/>
    <property type="molecule type" value="Transcribed_RNA"/>
</dbReference>
<dbReference type="InterPro" id="IPR029058">
    <property type="entry name" value="AB_hydrolase_fold"/>
</dbReference>
<dbReference type="AlphaFoldDB" id="A0A0A9X3H1"/>
<name>A0A0A9X3H1_LYGHE</name>
<evidence type="ECO:0000256" key="5">
    <source>
        <dbReference type="SAM" id="MobiDB-lite"/>
    </source>
</evidence>
<feature type="domain" description="Lipase" evidence="7">
    <location>
        <begin position="77"/>
        <end position="293"/>
    </location>
</feature>
<dbReference type="SUPFAM" id="SSF53474">
    <property type="entry name" value="alpha/beta-Hydrolases"/>
    <property type="match status" value="1"/>
</dbReference>
<evidence type="ECO:0000256" key="3">
    <source>
        <dbReference type="ARBA" id="ARBA00022525"/>
    </source>
</evidence>
<reference evidence="9" key="3">
    <citation type="submission" date="2014-09" db="EMBL/GenBank/DDBJ databases">
        <authorList>
            <person name="Magalhaes I.L.F."/>
            <person name="Oliveira U."/>
            <person name="Santos F.R."/>
            <person name="Vidigal T.H.D.A."/>
            <person name="Brescovit A.D."/>
            <person name="Santos A.J."/>
        </authorList>
    </citation>
    <scope>NUCLEOTIDE SEQUENCE</scope>
</reference>
<feature type="chain" id="PRO_5015033778" evidence="6">
    <location>
        <begin position="23"/>
        <end position="369"/>
    </location>
</feature>
<proteinExistence type="inferred from homology"/>
<keyword evidence="6" id="KW-0732">Signal</keyword>
<evidence type="ECO:0000256" key="6">
    <source>
        <dbReference type="SAM" id="SignalP"/>
    </source>
</evidence>
<evidence type="ECO:0000256" key="1">
    <source>
        <dbReference type="ARBA" id="ARBA00004613"/>
    </source>
</evidence>
<sequence length="369" mass="40734">MGILLRVVSSVLLLIMVDQSGSIWSPRKLIHDIKEAKCSLHANAYPTNFVLCRMYGGIEKNWTYQLNSAFSPFKLNKNTCFKGNLDPNKEIVFIVHGFLHGCDKRTAQTTKAVYFEARPGIQVIQVCWSAFTHLEDQIGALAWGAYALSLASTKCVGRAVAKFIDHLHTDLGVPWENMSIVGYSLGTIVGAAAGNALPSLHTLIALDPAMGFGILGKRSAKQVIVLHTSFTFGRLLPQGTADFYANMGTQPGCNQSFFNFVVSEHCNHRRSTQLFYESLRNPLAFKSLSVDKKQVAYFSPYTRAKGVFFFSTTPGIDEKGRKIPFSASSTFPPKSPFGKQGGGRRRMVSYRSLGDEEGLEQPFPAEKVL</sequence>
<dbReference type="GO" id="GO:0016042">
    <property type="term" value="P:lipid catabolic process"/>
    <property type="evidence" value="ECO:0007669"/>
    <property type="project" value="TreeGrafter"/>
</dbReference>
<reference evidence="8" key="2">
    <citation type="submission" date="2014-07" db="EMBL/GenBank/DDBJ databases">
        <authorList>
            <person name="Hull J."/>
        </authorList>
    </citation>
    <scope>NUCLEOTIDE SEQUENCE</scope>
</reference>
<accession>A0A0A9X3H1</accession>
<dbReference type="InterPro" id="IPR000734">
    <property type="entry name" value="TAG_lipase"/>
</dbReference>
<organism evidence="8">
    <name type="scientific">Lygus hesperus</name>
    <name type="common">Western plant bug</name>
    <dbReference type="NCBI Taxonomy" id="30085"/>
    <lineage>
        <taxon>Eukaryota</taxon>
        <taxon>Metazoa</taxon>
        <taxon>Ecdysozoa</taxon>
        <taxon>Arthropoda</taxon>
        <taxon>Hexapoda</taxon>
        <taxon>Insecta</taxon>
        <taxon>Pterygota</taxon>
        <taxon>Neoptera</taxon>
        <taxon>Paraneoptera</taxon>
        <taxon>Hemiptera</taxon>
        <taxon>Heteroptera</taxon>
        <taxon>Panheteroptera</taxon>
        <taxon>Cimicomorpha</taxon>
        <taxon>Miridae</taxon>
        <taxon>Mirini</taxon>
        <taxon>Lygus</taxon>
    </lineage>
</organism>
<evidence type="ECO:0000313" key="9">
    <source>
        <dbReference type="EMBL" id="JAG57653.1"/>
    </source>
</evidence>
<evidence type="ECO:0000313" key="8">
    <source>
        <dbReference type="EMBL" id="JAG13343.1"/>
    </source>
</evidence>
<dbReference type="PANTHER" id="PTHR11610:SF178">
    <property type="entry name" value="LIPASE MEMBER H-A-LIKE PROTEIN"/>
    <property type="match status" value="1"/>
</dbReference>
<feature type="region of interest" description="Disordered" evidence="5">
    <location>
        <begin position="328"/>
        <end position="369"/>
    </location>
</feature>
<gene>
    <name evidence="8" type="primary">PA12_2</name>
    <name evidence="8" type="ORF">CM83_12872</name>
</gene>
<evidence type="ECO:0000256" key="4">
    <source>
        <dbReference type="RuleBase" id="RU004262"/>
    </source>
</evidence>
<dbReference type="Gene3D" id="3.40.50.1820">
    <property type="entry name" value="alpha/beta hydrolase"/>
    <property type="match status" value="1"/>
</dbReference>
<feature type="signal peptide" evidence="6">
    <location>
        <begin position="1"/>
        <end position="22"/>
    </location>
</feature>
<dbReference type="GO" id="GO:0016298">
    <property type="term" value="F:lipase activity"/>
    <property type="evidence" value="ECO:0007669"/>
    <property type="project" value="InterPro"/>
</dbReference>
<comment type="subcellular location">
    <subcellularLocation>
        <location evidence="1">Secreted</location>
    </subcellularLocation>
</comment>
<reference evidence="8" key="1">
    <citation type="journal article" date="2014" name="PLoS ONE">
        <title>Transcriptome-Based Identification of ABC Transporters in the Western Tarnished Plant Bug Lygus hesperus.</title>
        <authorList>
            <person name="Hull J.J."/>
            <person name="Chaney K."/>
            <person name="Geib S.M."/>
            <person name="Fabrick J.A."/>
            <person name="Brent C.S."/>
            <person name="Walsh D."/>
            <person name="Lavine L.C."/>
        </authorList>
    </citation>
    <scope>NUCLEOTIDE SEQUENCE</scope>
</reference>